<feature type="transmembrane region" description="Helical" evidence="1">
    <location>
        <begin position="24"/>
        <end position="45"/>
    </location>
</feature>
<keyword evidence="1" id="KW-0812">Transmembrane</keyword>
<evidence type="ECO:0000313" key="2">
    <source>
        <dbReference type="EMBL" id="KAA5535699.1"/>
    </source>
</evidence>
<feature type="transmembrane region" description="Helical" evidence="1">
    <location>
        <begin position="125"/>
        <end position="144"/>
    </location>
</feature>
<keyword evidence="1" id="KW-0472">Membrane</keyword>
<dbReference type="Proteomes" id="UP000325141">
    <property type="component" value="Unassembled WGS sequence"/>
</dbReference>
<feature type="transmembrane region" description="Helical" evidence="1">
    <location>
        <begin position="65"/>
        <end position="83"/>
    </location>
</feature>
<reference evidence="2 3" key="1">
    <citation type="submission" date="2019-09" db="EMBL/GenBank/DDBJ databases">
        <title>Genome sequence and assembly of Flavobacterium sp.</title>
        <authorList>
            <person name="Chhetri G."/>
        </authorList>
    </citation>
    <scope>NUCLEOTIDE SEQUENCE [LARGE SCALE GENOMIC DNA]</scope>
    <source>
        <strain evidence="2 3">SNL9</strain>
    </source>
</reference>
<keyword evidence="1" id="KW-1133">Transmembrane helix</keyword>
<dbReference type="RefSeq" id="WP_150010698.1">
    <property type="nucleotide sequence ID" value="NZ_VWSG01000003.1"/>
</dbReference>
<sequence>MGINLNIFEKKEVEKIINKDKPKYILLTVWELLLMGLVVYIQYFLRAKEIAYSENETFLLGTLPSFFGAAAFVSVVFIYHKIYKTLLGTYKLQKSIYFSFAFTFIGFFLWEIIRMGLYPFDIYDIIMTFAGCTLSTILIFALFYKNIKL</sequence>
<accession>A0A5M6CRA0</accession>
<dbReference type="AlphaFoldDB" id="A0A5M6CRA0"/>
<evidence type="ECO:0000256" key="1">
    <source>
        <dbReference type="SAM" id="Phobius"/>
    </source>
</evidence>
<evidence type="ECO:0000313" key="3">
    <source>
        <dbReference type="Proteomes" id="UP000325141"/>
    </source>
</evidence>
<proteinExistence type="predicted"/>
<name>A0A5M6CRA0_9FLAO</name>
<protein>
    <submittedName>
        <fullName evidence="2">Uncharacterized protein</fullName>
    </submittedName>
</protein>
<keyword evidence="3" id="KW-1185">Reference proteome</keyword>
<dbReference type="EMBL" id="VWSG01000003">
    <property type="protein sequence ID" value="KAA5535699.1"/>
    <property type="molecule type" value="Genomic_DNA"/>
</dbReference>
<feature type="transmembrane region" description="Helical" evidence="1">
    <location>
        <begin position="95"/>
        <end position="113"/>
    </location>
</feature>
<organism evidence="2 3">
    <name type="scientific">Paenimyroides baculatum</name>
    <dbReference type="NCBI Taxonomy" id="2608000"/>
    <lineage>
        <taxon>Bacteria</taxon>
        <taxon>Pseudomonadati</taxon>
        <taxon>Bacteroidota</taxon>
        <taxon>Flavobacteriia</taxon>
        <taxon>Flavobacteriales</taxon>
        <taxon>Flavobacteriaceae</taxon>
        <taxon>Paenimyroides</taxon>
    </lineage>
</organism>
<gene>
    <name evidence="2" type="ORF">F0460_04475</name>
</gene>
<comment type="caution">
    <text evidence="2">The sequence shown here is derived from an EMBL/GenBank/DDBJ whole genome shotgun (WGS) entry which is preliminary data.</text>
</comment>